<dbReference type="EMBL" id="JANBPG010001577">
    <property type="protein sequence ID" value="KAJ1889269.1"/>
    <property type="molecule type" value="Genomic_DNA"/>
</dbReference>
<proteinExistence type="predicted"/>
<keyword evidence="2" id="KW-1185">Reference proteome</keyword>
<evidence type="ECO:0000313" key="1">
    <source>
        <dbReference type="EMBL" id="KAJ1889269.1"/>
    </source>
</evidence>
<name>A0ACC1IAK4_9FUNG</name>
<dbReference type="Proteomes" id="UP001150581">
    <property type="component" value="Unassembled WGS sequence"/>
</dbReference>
<reference evidence="1" key="1">
    <citation type="submission" date="2022-07" db="EMBL/GenBank/DDBJ databases">
        <title>Phylogenomic reconstructions and comparative analyses of Kickxellomycotina fungi.</title>
        <authorList>
            <person name="Reynolds N.K."/>
            <person name="Stajich J.E."/>
            <person name="Barry K."/>
            <person name="Grigoriev I.V."/>
            <person name="Crous P."/>
            <person name="Smith M.E."/>
        </authorList>
    </citation>
    <scope>NUCLEOTIDE SEQUENCE</scope>
    <source>
        <strain evidence="1">Benny 63K</strain>
    </source>
</reference>
<sequence>MSAATTATKTPTTIEDNSVLTKYKAAADVTNSAIRKVISACKEGSKIIDLCKLGDAAIEVGLSTQYTKDKKLSKGISYPTSVSVNNIVCHFAPSATDVNADQALKNGDVVRIQLGAHIDGFAAVAGNTVVVGASEASPVTGKTADALAAAHYAAEAIQRLIKPGNKNMTVTDKVQKVISAFDCKHIENILSYEQCQNDLDGGKHIIFNPAPAQRQSFAVCEFAPYEVYMIDIFVTTGEGRTKKSELRTNIYKKTGSTYQLKMKAARAAFSEISGKSGKFPFALRSCEDERGMRMGLIECIKTNVVQAFEVQEEKQGEVVAQVTFTALVTPNGVDRITQGLVFDEKVIKSEKKIEDAEIKELLATSTRIKKKPAKK</sequence>
<organism evidence="1 2">
    <name type="scientific">Kickxella alabastrina</name>
    <dbReference type="NCBI Taxonomy" id="61397"/>
    <lineage>
        <taxon>Eukaryota</taxon>
        <taxon>Fungi</taxon>
        <taxon>Fungi incertae sedis</taxon>
        <taxon>Zoopagomycota</taxon>
        <taxon>Kickxellomycotina</taxon>
        <taxon>Kickxellomycetes</taxon>
        <taxon>Kickxellales</taxon>
        <taxon>Kickxellaceae</taxon>
        <taxon>Kickxella</taxon>
    </lineage>
</organism>
<evidence type="ECO:0000313" key="2">
    <source>
        <dbReference type="Proteomes" id="UP001150581"/>
    </source>
</evidence>
<gene>
    <name evidence="1" type="ORF">LPJ66_008123</name>
</gene>
<accession>A0ACC1IAK4</accession>
<comment type="caution">
    <text evidence="1">The sequence shown here is derived from an EMBL/GenBank/DDBJ whole genome shotgun (WGS) entry which is preliminary data.</text>
</comment>
<protein>
    <submittedName>
        <fullName evidence="1">Uncharacterized protein</fullName>
    </submittedName>
</protein>